<comment type="catalytic activity">
    <reaction evidence="12">
        <text>L-seryl-[protein] + ATP = O-phospho-L-seryl-[protein] + ADP + H(+)</text>
        <dbReference type="Rhea" id="RHEA:17989"/>
        <dbReference type="Rhea" id="RHEA-COMP:9863"/>
        <dbReference type="Rhea" id="RHEA-COMP:11604"/>
        <dbReference type="ChEBI" id="CHEBI:15378"/>
        <dbReference type="ChEBI" id="CHEBI:29999"/>
        <dbReference type="ChEBI" id="CHEBI:30616"/>
        <dbReference type="ChEBI" id="CHEBI:83421"/>
        <dbReference type="ChEBI" id="CHEBI:456216"/>
        <dbReference type="EC" id="2.7.11.1"/>
    </reaction>
</comment>
<keyword evidence="8" id="KW-0067">ATP-binding</keyword>
<proteinExistence type="predicted"/>
<dbReference type="EC" id="2.7.11.1" evidence="2"/>
<dbReference type="GO" id="GO:0016020">
    <property type="term" value="C:membrane"/>
    <property type="evidence" value="ECO:0007669"/>
    <property type="project" value="UniProtKB-SubCell"/>
</dbReference>
<evidence type="ECO:0000256" key="6">
    <source>
        <dbReference type="ARBA" id="ARBA00022741"/>
    </source>
</evidence>
<comment type="catalytic activity">
    <reaction evidence="11">
        <text>L-threonyl-[protein] + ATP = O-phospho-L-threonyl-[protein] + ADP + H(+)</text>
        <dbReference type="Rhea" id="RHEA:46608"/>
        <dbReference type="Rhea" id="RHEA-COMP:11060"/>
        <dbReference type="Rhea" id="RHEA-COMP:11605"/>
        <dbReference type="ChEBI" id="CHEBI:15378"/>
        <dbReference type="ChEBI" id="CHEBI:30013"/>
        <dbReference type="ChEBI" id="CHEBI:30616"/>
        <dbReference type="ChEBI" id="CHEBI:61977"/>
        <dbReference type="ChEBI" id="CHEBI:456216"/>
        <dbReference type="EC" id="2.7.11.1"/>
    </reaction>
</comment>
<evidence type="ECO:0000256" key="4">
    <source>
        <dbReference type="ARBA" id="ARBA00022679"/>
    </source>
</evidence>
<dbReference type="GO" id="GO:0004674">
    <property type="term" value="F:protein serine/threonine kinase activity"/>
    <property type="evidence" value="ECO:0007669"/>
    <property type="project" value="UniProtKB-EC"/>
</dbReference>
<name>A0A445FED2_GLYSO</name>
<dbReference type="AlphaFoldDB" id="A0A445FED2"/>
<evidence type="ECO:0000256" key="9">
    <source>
        <dbReference type="ARBA" id="ARBA00022989"/>
    </source>
</evidence>
<evidence type="ECO:0000256" key="3">
    <source>
        <dbReference type="ARBA" id="ARBA00022553"/>
    </source>
</evidence>
<dbReference type="Gene3D" id="3.30.200.20">
    <property type="entry name" value="Phosphorylase Kinase, domain 1"/>
    <property type="match status" value="1"/>
</dbReference>
<reference evidence="13 14" key="1">
    <citation type="submission" date="2018-09" db="EMBL/GenBank/DDBJ databases">
        <title>A high-quality reference genome of wild soybean provides a powerful tool to mine soybean genomes.</title>
        <authorList>
            <person name="Xie M."/>
            <person name="Chung C.Y.L."/>
            <person name="Li M.-W."/>
            <person name="Wong F.-L."/>
            <person name="Chan T.-F."/>
            <person name="Lam H.-M."/>
        </authorList>
    </citation>
    <scope>NUCLEOTIDE SEQUENCE [LARGE SCALE GENOMIC DNA]</scope>
    <source>
        <strain evidence="14">cv. W05</strain>
        <tissue evidence="13">Hypocotyl of etiolated seedlings</tissue>
    </source>
</reference>
<keyword evidence="3" id="KW-0597">Phosphoprotein</keyword>
<evidence type="ECO:0000256" key="11">
    <source>
        <dbReference type="ARBA" id="ARBA00047899"/>
    </source>
</evidence>
<keyword evidence="9" id="KW-1133">Transmembrane helix</keyword>
<evidence type="ECO:0000256" key="8">
    <source>
        <dbReference type="ARBA" id="ARBA00022840"/>
    </source>
</evidence>
<keyword evidence="5" id="KW-0812">Transmembrane</keyword>
<dbReference type="EMBL" id="QZWG01000019">
    <property type="protein sequence ID" value="RZB47167.1"/>
    <property type="molecule type" value="Genomic_DNA"/>
</dbReference>
<evidence type="ECO:0000256" key="2">
    <source>
        <dbReference type="ARBA" id="ARBA00012513"/>
    </source>
</evidence>
<evidence type="ECO:0000256" key="10">
    <source>
        <dbReference type="ARBA" id="ARBA00023136"/>
    </source>
</evidence>
<evidence type="ECO:0000256" key="1">
    <source>
        <dbReference type="ARBA" id="ARBA00004167"/>
    </source>
</evidence>
<dbReference type="PANTHER" id="PTHR47984:SF22">
    <property type="entry name" value="OS03G0125600 PROTEIN"/>
    <property type="match status" value="1"/>
</dbReference>
<accession>A0A445FED2</accession>
<gene>
    <name evidence="13" type="ORF">D0Y65_050984</name>
</gene>
<dbReference type="Proteomes" id="UP000289340">
    <property type="component" value="Chromosome 19"/>
</dbReference>
<organism evidence="13 14">
    <name type="scientific">Glycine soja</name>
    <name type="common">Wild soybean</name>
    <dbReference type="NCBI Taxonomy" id="3848"/>
    <lineage>
        <taxon>Eukaryota</taxon>
        <taxon>Viridiplantae</taxon>
        <taxon>Streptophyta</taxon>
        <taxon>Embryophyta</taxon>
        <taxon>Tracheophyta</taxon>
        <taxon>Spermatophyta</taxon>
        <taxon>Magnoliopsida</taxon>
        <taxon>eudicotyledons</taxon>
        <taxon>Gunneridae</taxon>
        <taxon>Pentapetalae</taxon>
        <taxon>rosids</taxon>
        <taxon>fabids</taxon>
        <taxon>Fabales</taxon>
        <taxon>Fabaceae</taxon>
        <taxon>Papilionoideae</taxon>
        <taxon>50 kb inversion clade</taxon>
        <taxon>NPAAA clade</taxon>
        <taxon>indigoferoid/millettioid clade</taxon>
        <taxon>Phaseoleae</taxon>
        <taxon>Glycine</taxon>
        <taxon>Glycine subgen. Soja</taxon>
    </lineage>
</organism>
<sequence length="185" mass="20149">MGEIKEECTSPDKRKVALYSSGESKAIASACETASSLGSIGPELSHLRWGMWYKLRELEAATNGLCEENVNGEGGYGSVYRGLFPNGTKVAGDLDLICPKGLQICLVALLSRLIDLVDQDQFSKLKPVEGQLGHALTTTMNRGCHRSTKPVDLHWIFRLNISPLMAWFHHSKGLVGSISSATYPV</sequence>
<dbReference type="Gramene" id="XM_028362185.1">
    <property type="protein sequence ID" value="XP_028217986.1"/>
    <property type="gene ID" value="LOC114399955"/>
</dbReference>
<keyword evidence="7 13" id="KW-0418">Kinase</keyword>
<dbReference type="PANTHER" id="PTHR47984">
    <property type="entry name" value="OS01G0323000 PROTEIN"/>
    <property type="match status" value="1"/>
</dbReference>
<protein>
    <recommendedName>
        <fullName evidence="2">non-specific serine/threonine protein kinase</fullName>
        <ecNumber evidence="2">2.7.11.1</ecNumber>
    </recommendedName>
</protein>
<dbReference type="InterPro" id="IPR052232">
    <property type="entry name" value="RLK_Ser/Thr-Kinase"/>
</dbReference>
<comment type="subcellular location">
    <subcellularLocation>
        <location evidence="1">Membrane</location>
        <topology evidence="1">Single-pass membrane protein</topology>
    </subcellularLocation>
</comment>
<dbReference type="GO" id="GO:0005524">
    <property type="term" value="F:ATP binding"/>
    <property type="evidence" value="ECO:0007669"/>
    <property type="project" value="UniProtKB-KW"/>
</dbReference>
<evidence type="ECO:0000256" key="7">
    <source>
        <dbReference type="ARBA" id="ARBA00022777"/>
    </source>
</evidence>
<evidence type="ECO:0000256" key="5">
    <source>
        <dbReference type="ARBA" id="ARBA00022692"/>
    </source>
</evidence>
<keyword evidence="14" id="KW-1185">Reference proteome</keyword>
<evidence type="ECO:0000256" key="12">
    <source>
        <dbReference type="ARBA" id="ARBA00048679"/>
    </source>
</evidence>
<keyword evidence="4" id="KW-0808">Transferase</keyword>
<comment type="caution">
    <text evidence="13">The sequence shown here is derived from an EMBL/GenBank/DDBJ whole genome shotgun (WGS) entry which is preliminary data.</text>
</comment>
<keyword evidence="10" id="KW-0472">Membrane</keyword>
<keyword evidence="6" id="KW-0547">Nucleotide-binding</keyword>
<evidence type="ECO:0000313" key="14">
    <source>
        <dbReference type="Proteomes" id="UP000289340"/>
    </source>
</evidence>
<evidence type="ECO:0000313" key="13">
    <source>
        <dbReference type="EMBL" id="RZB47167.1"/>
    </source>
</evidence>